<dbReference type="InterPro" id="IPR000835">
    <property type="entry name" value="HTH_MarR-typ"/>
</dbReference>
<dbReference type="InterPro" id="IPR036388">
    <property type="entry name" value="WH-like_DNA-bd_sf"/>
</dbReference>
<dbReference type="SUPFAM" id="SSF46785">
    <property type="entry name" value="Winged helix' DNA-binding domain"/>
    <property type="match status" value="1"/>
</dbReference>
<dbReference type="InterPro" id="IPR036390">
    <property type="entry name" value="WH_DNA-bd_sf"/>
</dbReference>
<keyword evidence="2" id="KW-0238">DNA-binding</keyword>
<gene>
    <name evidence="5" type="ORF">CBF35_13590</name>
</gene>
<dbReference type="OrthoDB" id="3254893at2"/>
<dbReference type="GO" id="GO:0003700">
    <property type="term" value="F:DNA-binding transcription factor activity"/>
    <property type="evidence" value="ECO:0007669"/>
    <property type="project" value="InterPro"/>
</dbReference>
<dbReference type="SMART" id="SM00347">
    <property type="entry name" value="HTH_MARR"/>
    <property type="match status" value="1"/>
</dbReference>
<accession>A0A429ZE93</accession>
<dbReference type="Pfam" id="PF12802">
    <property type="entry name" value="MarR_2"/>
    <property type="match status" value="1"/>
</dbReference>
<evidence type="ECO:0000256" key="3">
    <source>
        <dbReference type="ARBA" id="ARBA00023163"/>
    </source>
</evidence>
<name>A0A429ZE93_9ENTE</name>
<dbReference type="PROSITE" id="PS50995">
    <property type="entry name" value="HTH_MARR_2"/>
    <property type="match status" value="1"/>
</dbReference>
<comment type="caution">
    <text evidence="5">The sequence shown here is derived from an EMBL/GenBank/DDBJ whole genome shotgun (WGS) entry which is preliminary data.</text>
</comment>
<dbReference type="GO" id="GO:0003677">
    <property type="term" value="F:DNA binding"/>
    <property type="evidence" value="ECO:0007669"/>
    <property type="project" value="UniProtKB-KW"/>
</dbReference>
<dbReference type="Gene3D" id="1.10.10.10">
    <property type="entry name" value="Winged helix-like DNA-binding domain superfamily/Winged helix DNA-binding domain"/>
    <property type="match status" value="1"/>
</dbReference>
<dbReference type="GeneID" id="98569377"/>
<keyword evidence="6" id="KW-1185">Reference proteome</keyword>
<protein>
    <recommendedName>
        <fullName evidence="4">HTH marR-type domain-containing protein</fullName>
    </recommendedName>
</protein>
<dbReference type="Proteomes" id="UP000287239">
    <property type="component" value="Unassembled WGS sequence"/>
</dbReference>
<keyword evidence="1" id="KW-0805">Transcription regulation</keyword>
<sequence length="157" mass="17505">MDKLLNNTTAELGKLIHQLKELEKLPIMIPGVGKVSPSEFHLIEAIGKGQAVTGSDLVLALNMTKGAVSQFVRELLIKEIIQQQSDESDKRLKWLSLTSKGKRIYQEHQKLEGNVTRALVAELNQNELSGFVKGLEIFNNQLADRLTRSNEGKADEK</sequence>
<organism evidence="5 6">
    <name type="scientific">Vagococcus salmoninarum</name>
    <dbReference type="NCBI Taxonomy" id="2739"/>
    <lineage>
        <taxon>Bacteria</taxon>
        <taxon>Bacillati</taxon>
        <taxon>Bacillota</taxon>
        <taxon>Bacilli</taxon>
        <taxon>Lactobacillales</taxon>
        <taxon>Enterococcaceae</taxon>
        <taxon>Vagococcus</taxon>
    </lineage>
</organism>
<evidence type="ECO:0000256" key="2">
    <source>
        <dbReference type="ARBA" id="ARBA00023125"/>
    </source>
</evidence>
<dbReference type="AlphaFoldDB" id="A0A429ZE93"/>
<keyword evidence="3" id="KW-0804">Transcription</keyword>
<proteinExistence type="predicted"/>
<evidence type="ECO:0000313" key="5">
    <source>
        <dbReference type="EMBL" id="RST91975.1"/>
    </source>
</evidence>
<evidence type="ECO:0000259" key="4">
    <source>
        <dbReference type="PROSITE" id="PS50995"/>
    </source>
</evidence>
<evidence type="ECO:0000256" key="1">
    <source>
        <dbReference type="ARBA" id="ARBA00023015"/>
    </source>
</evidence>
<dbReference type="PANTHER" id="PTHR42756:SF1">
    <property type="entry name" value="TRANSCRIPTIONAL REPRESSOR OF EMRAB OPERON"/>
    <property type="match status" value="1"/>
</dbReference>
<dbReference type="EMBL" id="NGJU01000025">
    <property type="protein sequence ID" value="RST91975.1"/>
    <property type="molecule type" value="Genomic_DNA"/>
</dbReference>
<reference evidence="5 6" key="1">
    <citation type="submission" date="2017-05" db="EMBL/GenBank/DDBJ databases">
        <title>Vagococcus spp. assemblies.</title>
        <authorList>
            <person name="Gulvik C.A."/>
        </authorList>
    </citation>
    <scope>NUCLEOTIDE SEQUENCE [LARGE SCALE GENOMIC DNA]</scope>
    <source>
        <strain evidence="5 6">NCFB 2777</strain>
    </source>
</reference>
<dbReference type="PANTHER" id="PTHR42756">
    <property type="entry name" value="TRANSCRIPTIONAL REGULATOR, MARR"/>
    <property type="match status" value="1"/>
</dbReference>
<feature type="domain" description="HTH marR-type" evidence="4">
    <location>
        <begin position="1"/>
        <end position="140"/>
    </location>
</feature>
<dbReference type="RefSeq" id="WP_126782058.1">
    <property type="nucleotide sequence ID" value="NZ_NGJU01000025.1"/>
</dbReference>
<evidence type="ECO:0000313" key="6">
    <source>
        <dbReference type="Proteomes" id="UP000287239"/>
    </source>
</evidence>